<dbReference type="InterPro" id="IPR024131">
    <property type="entry name" value="UPF0489"/>
</dbReference>
<dbReference type="PANTHER" id="PTHR13225:SF3">
    <property type="entry name" value="UPF0489 PROTEIN C5ORF22"/>
    <property type="match status" value="1"/>
</dbReference>
<evidence type="ECO:0000256" key="1">
    <source>
        <dbReference type="ARBA" id="ARBA00007099"/>
    </source>
</evidence>
<organism evidence="2 3">
    <name type="scientific">Polypedilum vanderplanki</name>
    <name type="common">Sleeping chironomid midge</name>
    <dbReference type="NCBI Taxonomy" id="319348"/>
    <lineage>
        <taxon>Eukaryota</taxon>
        <taxon>Metazoa</taxon>
        <taxon>Ecdysozoa</taxon>
        <taxon>Arthropoda</taxon>
        <taxon>Hexapoda</taxon>
        <taxon>Insecta</taxon>
        <taxon>Pterygota</taxon>
        <taxon>Neoptera</taxon>
        <taxon>Endopterygota</taxon>
        <taxon>Diptera</taxon>
        <taxon>Nematocera</taxon>
        <taxon>Chironomoidea</taxon>
        <taxon>Chironomidae</taxon>
        <taxon>Chironominae</taxon>
        <taxon>Polypedilum</taxon>
        <taxon>Polypedilum</taxon>
    </lineage>
</organism>
<dbReference type="Pfam" id="PF12640">
    <property type="entry name" value="UPF0489"/>
    <property type="match status" value="1"/>
</dbReference>
<evidence type="ECO:0000313" key="2">
    <source>
        <dbReference type="EMBL" id="KAG5674244.1"/>
    </source>
</evidence>
<dbReference type="Proteomes" id="UP001107558">
    <property type="component" value="Chromosome 2"/>
</dbReference>
<evidence type="ECO:0000313" key="3">
    <source>
        <dbReference type="Proteomes" id="UP001107558"/>
    </source>
</evidence>
<dbReference type="EMBL" id="JADBJN010000002">
    <property type="protein sequence ID" value="KAG5674244.1"/>
    <property type="molecule type" value="Genomic_DNA"/>
</dbReference>
<protein>
    <submittedName>
        <fullName evidence="2">Uncharacterized protein</fullName>
    </submittedName>
</protein>
<keyword evidence="3" id="KW-1185">Reference proteome</keyword>
<name>A0A9J6BWH5_POLVA</name>
<sequence>MANEQIPTSSKSREIKVKKFKKIPIFVVENHNDILELVLPALANNYLPFQNNLLIHFDSHPDCCINRQMPAETIFSRTALLENLSIENWIIPLLYGGHFEEIAWVRPPFAHQIPDGSYKFFVGNDHKNRIGVSSNLDYFLSDGSYINETELKNKKEVKLIVTEIHDSFNEIVKEKTFILDIDLDYFSTHNPFLNIYPKAQTYEKLKEIYKMDKNYDVNDPSSLTKFVNERNKQLNFFDTIFQHMAQHGSLEKYKFNDDASLREKFERTKELIDCLCHHYSIYDIDWFIVNDAGCTVDDELHQLPHYESSEEEIKEMMTKFENFLRSLKRYPEIITISRSSHDDYCPSNQVEMIQTSVIKALQNVFAEELKDQPTFWYKNSSNISALELVEPRIKQICHAHNCPK</sequence>
<reference evidence="2" key="1">
    <citation type="submission" date="2021-03" db="EMBL/GenBank/DDBJ databases">
        <title>Chromosome level genome of the anhydrobiotic midge Polypedilum vanderplanki.</title>
        <authorList>
            <person name="Yoshida Y."/>
            <person name="Kikawada T."/>
            <person name="Gusev O."/>
        </authorList>
    </citation>
    <scope>NUCLEOTIDE SEQUENCE</scope>
    <source>
        <strain evidence="2">NIAS01</strain>
        <tissue evidence="2">Whole body or cell culture</tissue>
    </source>
</reference>
<comment type="caution">
    <text evidence="2">The sequence shown here is derived from an EMBL/GenBank/DDBJ whole genome shotgun (WGS) entry which is preliminary data.</text>
</comment>
<dbReference type="PANTHER" id="PTHR13225">
    <property type="entry name" value="MISEXPRESSION SUPPRESSOR OF RAS 6"/>
    <property type="match status" value="1"/>
</dbReference>
<dbReference type="OrthoDB" id="418142at2759"/>
<comment type="similarity">
    <text evidence="1">Belongs to the UPF0489 family.</text>
</comment>
<accession>A0A9J6BWH5</accession>
<gene>
    <name evidence="2" type="ORF">PVAND_004224</name>
</gene>
<dbReference type="AlphaFoldDB" id="A0A9J6BWH5"/>
<proteinExistence type="inferred from homology"/>